<accession>A0A4Y1WWJ1</accession>
<evidence type="ECO:0000259" key="5">
    <source>
        <dbReference type="Pfam" id="PF07715"/>
    </source>
</evidence>
<dbReference type="SUPFAM" id="SSF56935">
    <property type="entry name" value="Porins"/>
    <property type="match status" value="1"/>
</dbReference>
<dbReference type="Pfam" id="PF13620">
    <property type="entry name" value="CarboxypepD_reg"/>
    <property type="match status" value="1"/>
</dbReference>
<comment type="subcellular location">
    <subcellularLocation>
        <location evidence="1">Cell outer membrane</location>
    </subcellularLocation>
</comment>
<evidence type="ECO:0000256" key="1">
    <source>
        <dbReference type="ARBA" id="ARBA00004442"/>
    </source>
</evidence>
<evidence type="ECO:0000256" key="2">
    <source>
        <dbReference type="ARBA" id="ARBA00023136"/>
    </source>
</evidence>
<organism evidence="7 8">
    <name type="scientific">Alistipes communis</name>
    <dbReference type="NCBI Taxonomy" id="2585118"/>
    <lineage>
        <taxon>Bacteria</taxon>
        <taxon>Pseudomonadati</taxon>
        <taxon>Bacteroidota</taxon>
        <taxon>Bacteroidia</taxon>
        <taxon>Bacteroidales</taxon>
        <taxon>Rikenellaceae</taxon>
        <taxon>Alistipes</taxon>
    </lineage>
</organism>
<dbReference type="AlphaFoldDB" id="A0A4Y1WWJ1"/>
<feature type="compositionally biased region" description="Basic and acidic residues" evidence="4">
    <location>
        <begin position="263"/>
        <end position="278"/>
    </location>
</feature>
<evidence type="ECO:0000256" key="4">
    <source>
        <dbReference type="SAM" id="MobiDB-lite"/>
    </source>
</evidence>
<dbReference type="Pfam" id="PF14905">
    <property type="entry name" value="OMP_b-brl_3"/>
    <property type="match status" value="1"/>
</dbReference>
<proteinExistence type="predicted"/>
<feature type="region of interest" description="Disordered" evidence="4">
    <location>
        <begin position="261"/>
        <end position="284"/>
    </location>
</feature>
<evidence type="ECO:0000313" key="7">
    <source>
        <dbReference type="EMBL" id="BBL05202.1"/>
    </source>
</evidence>
<keyword evidence="8" id="KW-1185">Reference proteome</keyword>
<dbReference type="Gene3D" id="2.170.130.10">
    <property type="entry name" value="TonB-dependent receptor, plug domain"/>
    <property type="match status" value="1"/>
</dbReference>
<name>A0A4Y1WWJ1_9BACT</name>
<dbReference type="InterPro" id="IPR012910">
    <property type="entry name" value="Plug_dom"/>
</dbReference>
<reference evidence="8" key="1">
    <citation type="submission" date="2019-06" db="EMBL/GenBank/DDBJ databases">
        <title>Alistipes onderdonkii subsp. vulgaris subsp. nov., Alistipes dispar sp. nov. and Alistipes communis sp. nov., isolated from human faeces, and creation of Alistipes onderdonkii subsp. onderdonkii subsp. nov.</title>
        <authorList>
            <person name="Sakamoto M."/>
            <person name="Ikeyama N."/>
            <person name="Ogata Y."/>
            <person name="Suda W."/>
            <person name="Iino T."/>
            <person name="Hattori M."/>
            <person name="Ohkuma M."/>
        </authorList>
    </citation>
    <scope>NUCLEOTIDE SEQUENCE [LARGE SCALE GENOMIC DNA]</scope>
    <source>
        <strain evidence="8">5CBH24</strain>
    </source>
</reference>
<dbReference type="KEGG" id="acou:A5CBH24_25150"/>
<feature type="region of interest" description="Disordered" evidence="4">
    <location>
        <begin position="774"/>
        <end position="795"/>
    </location>
</feature>
<sequence>MTAQQKFLLRGQVVDAANDSPVSFATTALLRDSTAVAAVAADAQGRFELSAEAAGDYRLQITMVGYNPETQPVTLRTAATDAGTIRLRQGVDIDQVTVTIQKPLVTADAEKTTYSVEDDPQAASSTLEEILRKVPQLTIDAEGNVKLNGQSDFKVLVNGRSSAMFKNFKDVIRSMPASQIKKIEVITEPSMKYDAEGAGGIINIITARKEFDGYNGSLNYNTGLDTRQQYGGASLSVQKGKFAASVQAFFFQMNRRNRPYTSESRRENFASEQQRYHTSESTGYGKGHNEYVTLNLSYQPDTLNLVTLEGSLWTGAWKNSSDTRIRMSDAAETPTVAYDTHDYDNYPYTGFQVGANYERRFRKPEHTLTVSDMVEIDPDKGYNLVTYDGVLNYPSSQLYKRHTSRSFTNTFQLDYYNPLAEHHYVEAGSKYIYRINKGYQNEIPWIDPVGFDPTNTTKYDDLRQRQQIFSLYFGYGLKFSKVSARAGVRMERTWNHADADNSREGIYDYGNRLLNFIPYLSFTYKPRDGHNLSLSYTERLRRPSISMLSTYLDDSDPYNTSQGNPDLEASTTHTLSLKYNYFSPKWSGTFTLSGHLSNDGISSWTSVDDQGVSHTTYSNNVRERTASARLSVNYSPSEKFSFALNGRGGYSHYRLPQEEISTEEFTFDQNLNMNIALWKAATVSLGEGYNSGSANLGRKSGDYFYSYATLSQKFFDKKLQISVSCYNPFTKYQTYSSTAQTPTYRSQSRSRNHSRQFSIGAYWRFGKQNVQVRKTRKSISNDDMMDGGNKQGGKQ</sequence>
<dbReference type="GO" id="GO:0030246">
    <property type="term" value="F:carbohydrate binding"/>
    <property type="evidence" value="ECO:0007669"/>
    <property type="project" value="InterPro"/>
</dbReference>
<dbReference type="SUPFAM" id="SSF49452">
    <property type="entry name" value="Starch-binding domain-like"/>
    <property type="match status" value="1"/>
</dbReference>
<feature type="domain" description="TonB-dependent receptor plug" evidence="5">
    <location>
        <begin position="109"/>
        <end position="201"/>
    </location>
</feature>
<dbReference type="InterPro" id="IPR013784">
    <property type="entry name" value="Carb-bd-like_fold"/>
</dbReference>
<dbReference type="EMBL" id="AP019735">
    <property type="protein sequence ID" value="BBL05202.1"/>
    <property type="molecule type" value="Genomic_DNA"/>
</dbReference>
<dbReference type="Proteomes" id="UP000318946">
    <property type="component" value="Chromosome"/>
</dbReference>
<protein>
    <submittedName>
        <fullName evidence="7">TonB-dependent receptor</fullName>
    </submittedName>
</protein>
<gene>
    <name evidence="7" type="ORF">A5CBH24_25150</name>
</gene>
<keyword evidence="3" id="KW-0998">Cell outer membrane</keyword>
<evidence type="ECO:0000313" key="8">
    <source>
        <dbReference type="Proteomes" id="UP000318946"/>
    </source>
</evidence>
<evidence type="ECO:0000256" key="3">
    <source>
        <dbReference type="ARBA" id="ARBA00023237"/>
    </source>
</evidence>
<dbReference type="InterPro" id="IPR036942">
    <property type="entry name" value="Beta-barrel_TonB_sf"/>
</dbReference>
<feature type="domain" description="Outer membrane protein beta-barrel" evidence="6">
    <location>
        <begin position="360"/>
        <end position="760"/>
    </location>
</feature>
<keyword evidence="7" id="KW-0675">Receptor</keyword>
<dbReference type="Pfam" id="PF07715">
    <property type="entry name" value="Plug"/>
    <property type="match status" value="1"/>
</dbReference>
<dbReference type="Gene3D" id="2.40.170.20">
    <property type="entry name" value="TonB-dependent receptor, beta-barrel domain"/>
    <property type="match status" value="1"/>
</dbReference>
<dbReference type="Gene3D" id="2.60.40.1120">
    <property type="entry name" value="Carboxypeptidase-like, regulatory domain"/>
    <property type="match status" value="1"/>
</dbReference>
<dbReference type="InterPro" id="IPR037066">
    <property type="entry name" value="Plug_dom_sf"/>
</dbReference>
<dbReference type="GO" id="GO:0009279">
    <property type="term" value="C:cell outer membrane"/>
    <property type="evidence" value="ECO:0007669"/>
    <property type="project" value="UniProtKB-SubCell"/>
</dbReference>
<evidence type="ECO:0000259" key="6">
    <source>
        <dbReference type="Pfam" id="PF14905"/>
    </source>
</evidence>
<keyword evidence="2" id="KW-0472">Membrane</keyword>
<dbReference type="InterPro" id="IPR041700">
    <property type="entry name" value="OMP_b-brl_3"/>
</dbReference>